<sequence>MYSIVFLFLGRWVDGWMATHFVATAARTSGGTPKAIAAIEEAHGGSVARQRRDDERRWRVRTGAVVALVVMVRTT</sequence>
<evidence type="ECO:0000256" key="1">
    <source>
        <dbReference type="SAM" id="SignalP"/>
    </source>
</evidence>
<keyword evidence="1" id="KW-0732">Signal</keyword>
<protein>
    <submittedName>
        <fullName evidence="2">Putative secreted protein</fullName>
    </submittedName>
</protein>
<dbReference type="AlphaFoldDB" id="A0A2M4CCY8"/>
<feature type="signal peptide" evidence="1">
    <location>
        <begin position="1"/>
        <end position="18"/>
    </location>
</feature>
<dbReference type="EMBL" id="GGFJ01013954">
    <property type="protein sequence ID" value="MBW63095.1"/>
    <property type="molecule type" value="Transcribed_RNA"/>
</dbReference>
<feature type="chain" id="PRO_5014941238" evidence="1">
    <location>
        <begin position="19"/>
        <end position="75"/>
    </location>
</feature>
<organism evidence="2">
    <name type="scientific">Anopheles marajoara</name>
    <dbReference type="NCBI Taxonomy" id="58244"/>
    <lineage>
        <taxon>Eukaryota</taxon>
        <taxon>Metazoa</taxon>
        <taxon>Ecdysozoa</taxon>
        <taxon>Arthropoda</taxon>
        <taxon>Hexapoda</taxon>
        <taxon>Insecta</taxon>
        <taxon>Pterygota</taxon>
        <taxon>Neoptera</taxon>
        <taxon>Endopterygota</taxon>
        <taxon>Diptera</taxon>
        <taxon>Nematocera</taxon>
        <taxon>Culicoidea</taxon>
        <taxon>Culicidae</taxon>
        <taxon>Anophelinae</taxon>
        <taxon>Anopheles</taxon>
    </lineage>
</organism>
<proteinExistence type="predicted"/>
<accession>A0A2M4CCY8</accession>
<evidence type="ECO:0000313" key="2">
    <source>
        <dbReference type="EMBL" id="MBW63095.1"/>
    </source>
</evidence>
<reference evidence="2" key="1">
    <citation type="submission" date="2018-01" db="EMBL/GenBank/DDBJ databases">
        <title>An insight into the sialome of Amazonian anophelines.</title>
        <authorList>
            <person name="Ribeiro J.M."/>
            <person name="Scarpassa V."/>
            <person name="Calvo E."/>
        </authorList>
    </citation>
    <scope>NUCLEOTIDE SEQUENCE</scope>
    <source>
        <tissue evidence="2">Salivary glands</tissue>
    </source>
</reference>
<name>A0A2M4CCY8_9DIPT</name>